<dbReference type="InterPro" id="IPR051675">
    <property type="entry name" value="Endo/Exo/Phosphatase_dom_1"/>
</dbReference>
<evidence type="ECO:0000313" key="5">
    <source>
        <dbReference type="Proteomes" id="UP000436181"/>
    </source>
</evidence>
<dbReference type="InterPro" id="IPR010994">
    <property type="entry name" value="RuvA_2-like"/>
</dbReference>
<keyword evidence="2" id="KW-0812">Transmembrane</keyword>
<evidence type="ECO:0000313" key="4">
    <source>
        <dbReference type="EMBL" id="KAB3520932.1"/>
    </source>
</evidence>
<evidence type="ECO:0000256" key="1">
    <source>
        <dbReference type="SAM" id="MobiDB-lite"/>
    </source>
</evidence>
<dbReference type="RefSeq" id="WP_151844462.1">
    <property type="nucleotide sequence ID" value="NZ_WBZJ01000002.1"/>
</dbReference>
<dbReference type="InterPro" id="IPR019554">
    <property type="entry name" value="Soluble_ligand-bd"/>
</dbReference>
<dbReference type="Pfam" id="PF12836">
    <property type="entry name" value="HHH_3"/>
    <property type="match status" value="1"/>
</dbReference>
<dbReference type="Proteomes" id="UP000436181">
    <property type="component" value="Unassembled WGS sequence"/>
</dbReference>
<dbReference type="SMART" id="SM00278">
    <property type="entry name" value="HhH1"/>
    <property type="match status" value="2"/>
</dbReference>
<dbReference type="PANTHER" id="PTHR21180">
    <property type="entry name" value="ENDONUCLEASE/EXONUCLEASE/PHOSPHATASE FAMILY DOMAIN-CONTAINING PROTEIN 1"/>
    <property type="match status" value="1"/>
</dbReference>
<keyword evidence="2" id="KW-0472">Membrane</keyword>
<dbReference type="NCBIfam" id="TIGR00426">
    <property type="entry name" value="competence protein ComEA helix-hairpin-helix repeat region"/>
    <property type="match status" value="1"/>
</dbReference>
<dbReference type="Pfam" id="PF10531">
    <property type="entry name" value="SLBB"/>
    <property type="match status" value="1"/>
</dbReference>
<feature type="region of interest" description="Disordered" evidence="1">
    <location>
        <begin position="72"/>
        <end position="124"/>
    </location>
</feature>
<gene>
    <name evidence="4" type="ORF">F8377_06765</name>
</gene>
<reference evidence="4 5" key="1">
    <citation type="submission" date="2019-10" db="EMBL/GenBank/DDBJ databases">
        <title>Corynebacterium sp novel species isolated from the respiratory tract of Marmot.</title>
        <authorList>
            <person name="Zhang G."/>
        </authorList>
    </citation>
    <scope>NUCLEOTIDE SEQUENCE [LARGE SCALE GENOMIC DNA]</scope>
    <source>
        <strain evidence="4 5">336</strain>
    </source>
</reference>
<protein>
    <submittedName>
        <fullName evidence="4">ComEA family DNA-binding protein</fullName>
    </submittedName>
</protein>
<organism evidence="4 5">
    <name type="scientific">Corynebacterium zhongnanshanii</name>
    <dbReference type="NCBI Taxonomy" id="2768834"/>
    <lineage>
        <taxon>Bacteria</taxon>
        <taxon>Bacillati</taxon>
        <taxon>Actinomycetota</taxon>
        <taxon>Actinomycetes</taxon>
        <taxon>Mycobacteriales</taxon>
        <taxon>Corynebacteriaceae</taxon>
        <taxon>Corynebacterium</taxon>
    </lineage>
</organism>
<dbReference type="Gene3D" id="1.10.150.320">
    <property type="entry name" value="Photosystem II 12 kDa extrinsic protein"/>
    <property type="match status" value="1"/>
</dbReference>
<dbReference type="PANTHER" id="PTHR21180:SF32">
    <property type="entry name" value="ENDONUCLEASE_EXONUCLEASE_PHOSPHATASE FAMILY DOMAIN-CONTAINING PROTEIN 1"/>
    <property type="match status" value="1"/>
</dbReference>
<sequence>MGAQPSSATLRAIQERIESFVQPMAEHDVQTVDVETRTALHPRSAKALIVVVAVATVAVGIVLGLKVMGGEPSEPEAGGVSQWGQLAPAGQDTAGGTASSATVSADARNSTAGQDSAAVGASDKTDTIATAERAAGPAVVSIQGMVAHPGLLRLDPSTRVGEAIDAAGGTVPGANIVAINLAARISDGMQIVVDDHGSTVVDSLVRAPGEVAPAAGSGTAGGGVGVGPGGTINLNTATEAQLQTLQGVGPSTARAIIAWREANGRFASVEQLLEVKGIGPAKFDAIKGSVSIG</sequence>
<evidence type="ECO:0000256" key="2">
    <source>
        <dbReference type="SAM" id="Phobius"/>
    </source>
</evidence>
<keyword evidence="2" id="KW-1133">Transmembrane helix</keyword>
<dbReference type="InterPro" id="IPR003583">
    <property type="entry name" value="Hlx-hairpin-Hlx_DNA-bd_motif"/>
</dbReference>
<proteinExistence type="predicted"/>
<dbReference type="InterPro" id="IPR004509">
    <property type="entry name" value="Competence_ComEA_HhH"/>
</dbReference>
<feature type="transmembrane region" description="Helical" evidence="2">
    <location>
        <begin position="47"/>
        <end position="65"/>
    </location>
</feature>
<accession>A0ABQ6VDJ9</accession>
<dbReference type="EMBL" id="WBZJ01000002">
    <property type="protein sequence ID" value="KAB3520932.1"/>
    <property type="molecule type" value="Genomic_DNA"/>
</dbReference>
<keyword evidence="4" id="KW-0238">DNA-binding</keyword>
<dbReference type="GO" id="GO:0003677">
    <property type="term" value="F:DNA binding"/>
    <property type="evidence" value="ECO:0007669"/>
    <property type="project" value="UniProtKB-KW"/>
</dbReference>
<feature type="domain" description="Helix-hairpin-helix DNA-binding motif class 1" evidence="3">
    <location>
        <begin position="240"/>
        <end position="259"/>
    </location>
</feature>
<feature type="compositionally biased region" description="Low complexity" evidence="1">
    <location>
        <begin position="89"/>
        <end position="107"/>
    </location>
</feature>
<comment type="caution">
    <text evidence="4">The sequence shown here is derived from an EMBL/GenBank/DDBJ whole genome shotgun (WGS) entry which is preliminary data.</text>
</comment>
<evidence type="ECO:0000259" key="3">
    <source>
        <dbReference type="SMART" id="SM00278"/>
    </source>
</evidence>
<name>A0ABQ6VDJ9_9CORY</name>
<keyword evidence="5" id="KW-1185">Reference proteome</keyword>
<dbReference type="SUPFAM" id="SSF47781">
    <property type="entry name" value="RuvA domain 2-like"/>
    <property type="match status" value="1"/>
</dbReference>
<feature type="domain" description="Helix-hairpin-helix DNA-binding motif class 1" evidence="3">
    <location>
        <begin position="270"/>
        <end position="289"/>
    </location>
</feature>